<feature type="compositionally biased region" description="Basic residues" evidence="2">
    <location>
        <begin position="141"/>
        <end position="157"/>
    </location>
</feature>
<keyword evidence="1" id="KW-0328">Glycosyltransferase</keyword>
<keyword evidence="3" id="KW-0812">Transmembrane</keyword>
<feature type="transmembrane region" description="Helical" evidence="3">
    <location>
        <begin position="46"/>
        <end position="63"/>
    </location>
</feature>
<reference evidence="5" key="1">
    <citation type="submission" date="2023-02" db="EMBL/GenBank/DDBJ databases">
        <title>Genome of toxic invasive species Heracleum sosnowskyi carries increased number of genes despite the absence of recent whole-genome duplications.</title>
        <authorList>
            <person name="Schelkunov M."/>
            <person name="Shtratnikova V."/>
            <person name="Makarenko M."/>
            <person name="Klepikova A."/>
            <person name="Omelchenko D."/>
            <person name="Novikova G."/>
            <person name="Obukhova E."/>
            <person name="Bogdanov V."/>
            <person name="Penin A."/>
            <person name="Logacheva M."/>
        </authorList>
    </citation>
    <scope>NUCLEOTIDE SEQUENCE</scope>
    <source>
        <strain evidence="5">Hsosn_3</strain>
        <tissue evidence="5">Leaf</tissue>
    </source>
</reference>
<dbReference type="GO" id="GO:0016757">
    <property type="term" value="F:glycosyltransferase activity"/>
    <property type="evidence" value="ECO:0007669"/>
    <property type="project" value="UniProtKB-KW"/>
</dbReference>
<evidence type="ECO:0000256" key="2">
    <source>
        <dbReference type="SAM" id="MobiDB-lite"/>
    </source>
</evidence>
<keyword evidence="3" id="KW-0472">Membrane</keyword>
<gene>
    <name evidence="5" type="ORF">POM88_051530</name>
</gene>
<dbReference type="InterPro" id="IPR001296">
    <property type="entry name" value="Glyco_trans_1"/>
</dbReference>
<accession>A0AAD8H221</accession>
<dbReference type="Proteomes" id="UP001237642">
    <property type="component" value="Unassembled WGS sequence"/>
</dbReference>
<evidence type="ECO:0000256" key="1">
    <source>
        <dbReference type="ARBA" id="ARBA00022676"/>
    </source>
</evidence>
<comment type="caution">
    <text evidence="5">The sequence shown here is derived from an EMBL/GenBank/DDBJ whole genome shotgun (WGS) entry which is preliminary data.</text>
</comment>
<protein>
    <submittedName>
        <fullName evidence="5">Glycosyltransferase ytcC</fullName>
    </submittedName>
</protein>
<dbReference type="EMBL" id="JAUIZM010000011">
    <property type="protein sequence ID" value="KAK1358274.1"/>
    <property type="molecule type" value="Genomic_DNA"/>
</dbReference>
<dbReference type="Gene3D" id="3.40.50.2000">
    <property type="entry name" value="Glycogen Phosphorylase B"/>
    <property type="match status" value="1"/>
</dbReference>
<dbReference type="AlphaFoldDB" id="A0AAD8H221"/>
<keyword evidence="3" id="KW-1133">Transmembrane helix</keyword>
<feature type="region of interest" description="Disordered" evidence="2">
    <location>
        <begin position="1"/>
        <end position="35"/>
    </location>
</feature>
<evidence type="ECO:0000313" key="6">
    <source>
        <dbReference type="Proteomes" id="UP001237642"/>
    </source>
</evidence>
<organism evidence="5 6">
    <name type="scientific">Heracleum sosnowskyi</name>
    <dbReference type="NCBI Taxonomy" id="360622"/>
    <lineage>
        <taxon>Eukaryota</taxon>
        <taxon>Viridiplantae</taxon>
        <taxon>Streptophyta</taxon>
        <taxon>Embryophyta</taxon>
        <taxon>Tracheophyta</taxon>
        <taxon>Spermatophyta</taxon>
        <taxon>Magnoliopsida</taxon>
        <taxon>eudicotyledons</taxon>
        <taxon>Gunneridae</taxon>
        <taxon>Pentapetalae</taxon>
        <taxon>asterids</taxon>
        <taxon>campanulids</taxon>
        <taxon>Apiales</taxon>
        <taxon>Apiaceae</taxon>
        <taxon>Apioideae</taxon>
        <taxon>apioid superclade</taxon>
        <taxon>Tordylieae</taxon>
        <taxon>Tordyliinae</taxon>
        <taxon>Heracleum</taxon>
    </lineage>
</organism>
<dbReference type="Pfam" id="PF16994">
    <property type="entry name" value="Glyco_trans_4_5"/>
    <property type="match status" value="1"/>
</dbReference>
<evidence type="ECO:0000256" key="3">
    <source>
        <dbReference type="SAM" id="Phobius"/>
    </source>
</evidence>
<feature type="region of interest" description="Disordered" evidence="2">
    <location>
        <begin position="127"/>
        <end position="167"/>
    </location>
</feature>
<keyword evidence="6" id="KW-1185">Reference proteome</keyword>
<dbReference type="InterPro" id="IPR041693">
    <property type="entry name" value="Glyco_trans_4_5"/>
</dbReference>
<feature type="domain" description="Glycosyl transferase family 1" evidence="4">
    <location>
        <begin position="526"/>
        <end position="639"/>
    </location>
</feature>
<dbReference type="Pfam" id="PF00534">
    <property type="entry name" value="Glycos_transf_1"/>
    <property type="match status" value="1"/>
</dbReference>
<sequence>MKSSLSGRSSPRNSPSIRRISSSRTPGKEGRTNSAFGTNWFRSNRIVLWLLLITFWAYGGFYVQSRWAHGDNEEGIFGNVSSNSSDENPESEHVRRRGLIVDEDTLLAKSQISRNNSDAVKMDVILTNKERDAPSHPTVISKKRSKRPRRSSRRGALGKKVAPLHTENDNNKVQEVQEEDIPRTNSSYGFLVGPFGSLEDGILEWSPEKRSGTCDRRSEFQRLVWSKKFVLIFHELSMTGAPLSMLELATELLSCGATVSAVVLSKKGGLMPELVRRRIKIVEDKEKISFKKALKADLVVAGSAVCASWIEKYLDHSPASASRQIVWWIMENRREYFDRSKSVLDRVRMLIFLSKLQSKQWLAWCAEENIKLMLRPALVTLSVNDELAFVAGIPCSLNTPAFSMENMLDKRQLLRKSVREEMGLTDDDTLVMSLSSINPGKGHFLLLESARYIIDQKPSLKDVSFDGLAEKDEYYQSVNNSDSYGLGNTGNMRKLFSDSVRKKEANLKVLIGSVGSKSNKVRYVKAILKFLSHQPNLSKSVLWTAATTRVASLYAAADVYVINSQGLGETFGRVTVEAMAFGLPVLGTDAGGTKEIVEHNLTGLLHPLGRRGSHILSKNLQYLLQNPSARQEMGIRGRQKVEKMYLKKHMYKMLAQVLFKTLRVK</sequence>
<proteinExistence type="predicted"/>
<dbReference type="PANTHER" id="PTHR47778:SF2">
    <property type="entry name" value="GLYCOSYL TRANSFERASE FAMILY 1 DOMAIN-CONTAINING PROTEIN"/>
    <property type="match status" value="1"/>
</dbReference>
<keyword evidence="1" id="KW-0808">Transferase</keyword>
<dbReference type="SUPFAM" id="SSF53756">
    <property type="entry name" value="UDP-Glycosyltransferase/glycogen phosphorylase"/>
    <property type="match status" value="1"/>
</dbReference>
<feature type="compositionally biased region" description="Low complexity" evidence="2">
    <location>
        <begin position="1"/>
        <end position="24"/>
    </location>
</feature>
<evidence type="ECO:0000313" key="5">
    <source>
        <dbReference type="EMBL" id="KAK1358274.1"/>
    </source>
</evidence>
<dbReference type="PANTHER" id="PTHR47778">
    <property type="entry name" value="BNAA05G14870D PROTEIN"/>
    <property type="match status" value="1"/>
</dbReference>
<reference evidence="5" key="2">
    <citation type="submission" date="2023-05" db="EMBL/GenBank/DDBJ databases">
        <authorList>
            <person name="Schelkunov M.I."/>
        </authorList>
    </citation>
    <scope>NUCLEOTIDE SEQUENCE</scope>
    <source>
        <strain evidence="5">Hsosn_3</strain>
        <tissue evidence="5">Leaf</tissue>
    </source>
</reference>
<evidence type="ECO:0000259" key="4">
    <source>
        <dbReference type="Pfam" id="PF00534"/>
    </source>
</evidence>
<dbReference type="CDD" id="cd03801">
    <property type="entry name" value="GT4_PimA-like"/>
    <property type="match status" value="1"/>
</dbReference>
<name>A0AAD8H221_9APIA</name>